<organism evidence="4 5">
    <name type="scientific">Azoarcus taiwanensis</name>
    <dbReference type="NCBI Taxonomy" id="666964"/>
    <lineage>
        <taxon>Bacteria</taxon>
        <taxon>Pseudomonadati</taxon>
        <taxon>Pseudomonadota</taxon>
        <taxon>Betaproteobacteria</taxon>
        <taxon>Rhodocyclales</taxon>
        <taxon>Zoogloeaceae</taxon>
        <taxon>Azoarcus</taxon>
    </lineage>
</organism>
<dbReference type="SUPFAM" id="SSF56672">
    <property type="entry name" value="DNA/RNA polymerases"/>
    <property type="match status" value="1"/>
</dbReference>
<dbReference type="AlphaFoldDB" id="A0A972F9C7"/>
<evidence type="ECO:0000256" key="1">
    <source>
        <dbReference type="ARBA" id="ARBA00010945"/>
    </source>
</evidence>
<protein>
    <submittedName>
        <fullName evidence="4">DNA polymerase Y family protein</fullName>
    </submittedName>
</protein>
<dbReference type="Gene3D" id="3.30.70.270">
    <property type="match status" value="1"/>
</dbReference>
<evidence type="ECO:0000313" key="5">
    <source>
        <dbReference type="Proteomes" id="UP000599523"/>
    </source>
</evidence>
<evidence type="ECO:0000256" key="2">
    <source>
        <dbReference type="ARBA" id="ARBA00022763"/>
    </source>
</evidence>
<dbReference type="PANTHER" id="PTHR35369:SF2">
    <property type="entry name" value="BLR3025 PROTEIN"/>
    <property type="match status" value="1"/>
</dbReference>
<dbReference type="InterPro" id="IPR043128">
    <property type="entry name" value="Rev_trsase/Diguanyl_cyclase"/>
</dbReference>
<keyword evidence="2" id="KW-0227">DNA damage</keyword>
<dbReference type="EMBL" id="WTVM01000143">
    <property type="protein sequence ID" value="NMG04669.1"/>
    <property type="molecule type" value="Genomic_DNA"/>
</dbReference>
<evidence type="ECO:0000313" key="4">
    <source>
        <dbReference type="EMBL" id="NMG04669.1"/>
    </source>
</evidence>
<comment type="caution">
    <text evidence="4">The sequence shown here is derived from an EMBL/GenBank/DDBJ whole genome shotgun (WGS) entry which is preliminary data.</text>
</comment>
<proteinExistence type="inferred from homology"/>
<reference evidence="4" key="1">
    <citation type="submission" date="2019-12" db="EMBL/GenBank/DDBJ databases">
        <title>Comparative genomics gives insights into the taxonomy of the Azoarcus-Aromatoleum group and reveals separate origins of nif in the plant-associated Azoarcus and non-plant-associated Aromatoleum sub-groups.</title>
        <authorList>
            <person name="Lafos M."/>
            <person name="Maluk M."/>
            <person name="Batista M."/>
            <person name="Junghare M."/>
            <person name="Carmona M."/>
            <person name="Faoro H."/>
            <person name="Cruz L.M."/>
            <person name="Battistoni F."/>
            <person name="De Souza E."/>
            <person name="Pedrosa F."/>
            <person name="Chen W.-M."/>
            <person name="Poole P.S."/>
            <person name="Dixon R.A."/>
            <person name="James E.K."/>
        </authorList>
    </citation>
    <scope>NUCLEOTIDE SEQUENCE</scope>
    <source>
        <strain evidence="4">NSC3</strain>
    </source>
</reference>
<dbReference type="Proteomes" id="UP000599523">
    <property type="component" value="Unassembled WGS sequence"/>
</dbReference>
<dbReference type="Gene3D" id="3.40.1170.60">
    <property type="match status" value="1"/>
</dbReference>
<dbReference type="PANTHER" id="PTHR35369">
    <property type="entry name" value="BLR3025 PROTEIN-RELATED"/>
    <property type="match status" value="1"/>
</dbReference>
<keyword evidence="5" id="KW-1185">Reference proteome</keyword>
<name>A0A972F9C7_9RHOO</name>
<dbReference type="InterPro" id="IPR001126">
    <property type="entry name" value="UmuC"/>
</dbReference>
<dbReference type="CDD" id="cd03468">
    <property type="entry name" value="PolY_like"/>
    <property type="match status" value="1"/>
</dbReference>
<accession>A0A972F9C7</accession>
<dbReference type="InterPro" id="IPR050356">
    <property type="entry name" value="SulA_CellDiv_inhibitor"/>
</dbReference>
<dbReference type="RefSeq" id="WP_168989315.1">
    <property type="nucleotide sequence ID" value="NZ_CAWPHM010000048.1"/>
</dbReference>
<evidence type="ECO:0000259" key="3">
    <source>
        <dbReference type="Pfam" id="PF00817"/>
    </source>
</evidence>
<dbReference type="GO" id="GO:0006281">
    <property type="term" value="P:DNA repair"/>
    <property type="evidence" value="ECO:0007669"/>
    <property type="project" value="InterPro"/>
</dbReference>
<dbReference type="InterPro" id="IPR043502">
    <property type="entry name" value="DNA/RNA_pol_sf"/>
</dbReference>
<feature type="domain" description="UmuC" evidence="3">
    <location>
        <begin position="23"/>
        <end position="143"/>
    </location>
</feature>
<dbReference type="Pfam" id="PF00817">
    <property type="entry name" value="IMS"/>
    <property type="match status" value="1"/>
</dbReference>
<gene>
    <name evidence="4" type="ORF">GPA21_17080</name>
</gene>
<sequence length="471" mass="51852">MLWIALTLPDLPLQAITRAASESGPLAVTGPRARLLSANAAAQALGVRAGTSVTDALAAAPQLELRQCDPALEHEALNTLAIMACRFTPSVSLQAPDTVLIEVLSCLKLFGNVRTIIRQATEACQELGLDVVHAAAPTPLAAHWLANYAPGLVVEPRPGWQAVLDKLPVQALACGAQVAESVIDLITGVGIDTIGRLQALPREGLARRQARSVLDTLARAQGHTPDPRRWFTLPARFSAHITLPASTQDVEPLLFACDRLFTDLATWLKAGHAATDQCMLHLEHERHPASKFEIIAAAPTQDKRRWLTIARERLAVTTLAAPVEILRLEAEGTLKIQQASADLFGDPTQDDEAADHLLERLRARFGAQSVHALRTWPDHRPEKAWRCAEPGTDYPTLPGKRPLWLLPQPRPLQSVEAFRIEAGPERIETGWWDGEEVHRDYYVARAPDASRLWIFRDLRTSRDWFVHGYFG</sequence>
<comment type="similarity">
    <text evidence="1">Belongs to the DNA polymerase type-Y family.</text>
</comment>